<feature type="domain" description="Peptidase M48" evidence="8">
    <location>
        <begin position="144"/>
        <end position="198"/>
    </location>
</feature>
<comment type="cofactor">
    <cofactor evidence="1">
        <name>Zn(2+)</name>
        <dbReference type="ChEBI" id="CHEBI:29105"/>
    </cofactor>
</comment>
<organism evidence="9">
    <name type="scientific">metagenome</name>
    <dbReference type="NCBI Taxonomy" id="256318"/>
    <lineage>
        <taxon>unclassified sequences</taxon>
        <taxon>metagenomes</taxon>
    </lineage>
</organism>
<keyword evidence="5" id="KW-0862">Zinc</keyword>
<evidence type="ECO:0000256" key="2">
    <source>
        <dbReference type="ARBA" id="ARBA00022670"/>
    </source>
</evidence>
<evidence type="ECO:0000256" key="6">
    <source>
        <dbReference type="ARBA" id="ARBA00023049"/>
    </source>
</evidence>
<dbReference type="GO" id="GO:0046872">
    <property type="term" value="F:metal ion binding"/>
    <property type="evidence" value="ECO:0007669"/>
    <property type="project" value="UniProtKB-KW"/>
</dbReference>
<gene>
    <name evidence="9" type="ORF">NOCA2150061</name>
</gene>
<evidence type="ECO:0000256" key="3">
    <source>
        <dbReference type="ARBA" id="ARBA00022723"/>
    </source>
</evidence>
<feature type="transmembrane region" description="Helical" evidence="7">
    <location>
        <begin position="285"/>
        <end position="306"/>
    </location>
</feature>
<evidence type="ECO:0000313" key="9">
    <source>
        <dbReference type="EMBL" id="CUR54319.1"/>
    </source>
</evidence>
<accession>A0A2P2BX47</accession>
<evidence type="ECO:0000256" key="1">
    <source>
        <dbReference type="ARBA" id="ARBA00001947"/>
    </source>
</evidence>
<keyword evidence="7" id="KW-0812">Transmembrane</keyword>
<keyword evidence="4" id="KW-0378">Hydrolase</keyword>
<dbReference type="PANTHER" id="PTHR34978">
    <property type="entry name" value="POSSIBLE SENSOR-TRANSDUCER PROTEIN BLAR"/>
    <property type="match status" value="1"/>
</dbReference>
<dbReference type="Pfam" id="PF01435">
    <property type="entry name" value="Peptidase_M48"/>
    <property type="match status" value="1"/>
</dbReference>
<dbReference type="AlphaFoldDB" id="A0A2P2BX47"/>
<keyword evidence="7" id="KW-0472">Membrane</keyword>
<keyword evidence="6" id="KW-0482">Metalloprotease</keyword>
<dbReference type="GO" id="GO:0004222">
    <property type="term" value="F:metalloendopeptidase activity"/>
    <property type="evidence" value="ECO:0007669"/>
    <property type="project" value="InterPro"/>
</dbReference>
<dbReference type="CDD" id="cd07326">
    <property type="entry name" value="M56_BlaR1_MecR1_like"/>
    <property type="match status" value="1"/>
</dbReference>
<reference evidence="9" key="1">
    <citation type="submission" date="2015-08" db="EMBL/GenBank/DDBJ databases">
        <authorList>
            <person name="Babu N.S."/>
            <person name="Beckwith C.J."/>
            <person name="Beseler K.G."/>
            <person name="Brison A."/>
            <person name="Carone J.V."/>
            <person name="Caskin T.P."/>
            <person name="Diamond M."/>
            <person name="Durham M.E."/>
            <person name="Foxe J.M."/>
            <person name="Go M."/>
            <person name="Henderson B.A."/>
            <person name="Jones I.B."/>
            <person name="McGettigan J.A."/>
            <person name="Micheletti S.J."/>
            <person name="Nasrallah M.E."/>
            <person name="Ortiz D."/>
            <person name="Piller C.R."/>
            <person name="Privatt S.R."/>
            <person name="Schneider S.L."/>
            <person name="Sharp S."/>
            <person name="Smith T.C."/>
            <person name="Stanton J.D."/>
            <person name="Ullery H.E."/>
            <person name="Wilson R.J."/>
            <person name="Serrano M.G."/>
            <person name="Buck G."/>
            <person name="Lee V."/>
            <person name="Wang Y."/>
            <person name="Carvalho R."/>
            <person name="Voegtly L."/>
            <person name="Shi R."/>
            <person name="Duckworth R."/>
            <person name="Johnson A."/>
            <person name="Loviza R."/>
            <person name="Walstead R."/>
            <person name="Shah Z."/>
            <person name="Kiflezghi M."/>
            <person name="Wade K."/>
            <person name="Ball S.L."/>
            <person name="Bradley K.W."/>
            <person name="Asai D.J."/>
            <person name="Bowman C.A."/>
            <person name="Russell D.A."/>
            <person name="Pope W.H."/>
            <person name="Jacobs-Sera D."/>
            <person name="Hendrix R.W."/>
            <person name="Hatfull G.F."/>
        </authorList>
    </citation>
    <scope>NUCLEOTIDE SEQUENCE</scope>
</reference>
<sequence length="329" mass="34219">MIAAFALVSVALALAWRGHLVLANADWTVRLPRLGVIAWQAVSWSALFSVVLAGIALALPTLPFGTTDNGAAFLGVCAFLVREHYDSPGGFLVAVFGAGIALAVTARALSCLVSSLWNVGRIRARQRTAISLIARVDAATGVMLIDDPRPAVYCMPGRVPVVVMTSGAAQSLTGSQLATVLAHERAHLEGRHDMALVGSGALQRAFPFVPLFGHADKHVAALLEMRADDRALQAGDRMTLATALVRLAQGTTPMGALGAGGETALVRVRRLVTPPAQVTRVRRGLIVAAISAVLATPLLIAAAPAAEAVLLDYCPVWMHGPGPSSASQS</sequence>
<proteinExistence type="predicted"/>
<feature type="transmembrane region" description="Helical" evidence="7">
    <location>
        <begin position="39"/>
        <end position="59"/>
    </location>
</feature>
<dbReference type="PANTHER" id="PTHR34978:SF3">
    <property type="entry name" value="SLR0241 PROTEIN"/>
    <property type="match status" value="1"/>
</dbReference>
<keyword evidence="3" id="KW-0479">Metal-binding</keyword>
<dbReference type="InterPro" id="IPR001915">
    <property type="entry name" value="Peptidase_M48"/>
</dbReference>
<dbReference type="InterPro" id="IPR052173">
    <property type="entry name" value="Beta-lactam_resp_regulator"/>
</dbReference>
<evidence type="ECO:0000259" key="8">
    <source>
        <dbReference type="Pfam" id="PF01435"/>
    </source>
</evidence>
<evidence type="ECO:0000256" key="7">
    <source>
        <dbReference type="SAM" id="Phobius"/>
    </source>
</evidence>
<evidence type="ECO:0000256" key="5">
    <source>
        <dbReference type="ARBA" id="ARBA00022833"/>
    </source>
</evidence>
<feature type="transmembrane region" description="Helical" evidence="7">
    <location>
        <begin position="91"/>
        <end position="117"/>
    </location>
</feature>
<dbReference type="EMBL" id="CZKA01000007">
    <property type="protein sequence ID" value="CUR54319.1"/>
    <property type="molecule type" value="Genomic_DNA"/>
</dbReference>
<keyword evidence="7" id="KW-1133">Transmembrane helix</keyword>
<dbReference type="GO" id="GO:0006508">
    <property type="term" value="P:proteolysis"/>
    <property type="evidence" value="ECO:0007669"/>
    <property type="project" value="UniProtKB-KW"/>
</dbReference>
<keyword evidence="2" id="KW-0645">Protease</keyword>
<protein>
    <submittedName>
        <fullName evidence="9">Putative Peptidase family M48</fullName>
    </submittedName>
</protein>
<evidence type="ECO:0000256" key="4">
    <source>
        <dbReference type="ARBA" id="ARBA00022801"/>
    </source>
</evidence>
<name>A0A2P2BX47_9ZZZZ</name>
<dbReference type="Gene3D" id="3.30.2010.10">
    <property type="entry name" value="Metalloproteases ('zincins'), catalytic domain"/>
    <property type="match status" value="1"/>
</dbReference>